<dbReference type="Gene3D" id="3.30.1120.10">
    <property type="match status" value="1"/>
</dbReference>
<protein>
    <submittedName>
        <fullName evidence="6">Arylsulfatase</fullName>
        <ecNumber evidence="5">3.1.6.-</ecNumber>
    </submittedName>
</protein>
<dbReference type="Proteomes" id="UP001224477">
    <property type="component" value="Unassembled WGS sequence"/>
</dbReference>
<feature type="signal peptide" evidence="3">
    <location>
        <begin position="1"/>
        <end position="26"/>
    </location>
</feature>
<evidence type="ECO:0000313" key="6">
    <source>
        <dbReference type="EMBL" id="NWD43196.1"/>
    </source>
</evidence>
<dbReference type="RefSeq" id="WP_177026255.1">
    <property type="nucleotide sequence ID" value="NZ_JACAOW010000093.1"/>
</dbReference>
<dbReference type="SUPFAM" id="SSF53649">
    <property type="entry name" value="Alkaline phosphatase-like"/>
    <property type="match status" value="1"/>
</dbReference>
<dbReference type="PANTHER" id="PTHR42693:SF43">
    <property type="entry name" value="BLL2667 PROTEIN"/>
    <property type="match status" value="1"/>
</dbReference>
<evidence type="ECO:0000256" key="3">
    <source>
        <dbReference type="SAM" id="SignalP"/>
    </source>
</evidence>
<dbReference type="PANTHER" id="PTHR42693">
    <property type="entry name" value="ARYLSULFATASE FAMILY MEMBER"/>
    <property type="match status" value="1"/>
</dbReference>
<dbReference type="GO" id="GO:0016787">
    <property type="term" value="F:hydrolase activity"/>
    <property type="evidence" value="ECO:0007669"/>
    <property type="project" value="UniProtKB-KW"/>
</dbReference>
<dbReference type="EMBL" id="JACAQR010000020">
    <property type="protein sequence ID" value="NWD43196.1"/>
    <property type="molecule type" value="Genomic_DNA"/>
</dbReference>
<keyword evidence="3" id="KW-0732">Signal</keyword>
<feature type="chain" id="PRO_5042478724" evidence="3">
    <location>
        <begin position="27"/>
        <end position="806"/>
    </location>
</feature>
<dbReference type="Pfam" id="PF00884">
    <property type="entry name" value="Sulfatase"/>
    <property type="match status" value="1"/>
</dbReference>
<dbReference type="EMBL" id="JAVGXC010000020">
    <property type="protein sequence ID" value="MDR0191013.1"/>
    <property type="molecule type" value="Genomic_DNA"/>
</dbReference>
<feature type="region of interest" description="Disordered" evidence="2">
    <location>
        <begin position="785"/>
        <end position="806"/>
    </location>
</feature>
<evidence type="ECO:0000313" key="5">
    <source>
        <dbReference type="EMBL" id="MDR0191013.1"/>
    </source>
</evidence>
<dbReference type="EC" id="3.1.6.-" evidence="5"/>
<dbReference type="AlphaFoldDB" id="A0AAJ3LHE1"/>
<comment type="similarity">
    <text evidence="1">Belongs to the sulfatase family.</text>
</comment>
<reference evidence="5 8" key="2">
    <citation type="journal article" date="2023" name="Microbiol. Resour. Announc.">
        <title>Whole-genome sequence of Pseudomonas yamanorum OLsAu1 isolated from the edible ectomycorrhizal mushroom Lactarius sp. section Deliciosi.</title>
        <authorList>
            <person name="Ramirez-Mendoza R."/>
            <person name="Angeles-Argaiz R.E."/>
            <person name="Hernandez-Oaxaca D."/>
            <person name="Aguirre-Beltran L."/>
            <person name="Almaraz-Suarez J."/>
            <person name="Perez-Moreno J."/>
        </authorList>
    </citation>
    <scope>NUCLEOTIDE SEQUENCE [LARGE SCALE GENOMIC DNA]</scope>
    <source>
        <strain evidence="5 8">OLsAu1</strain>
    </source>
</reference>
<dbReference type="Proteomes" id="UP000546584">
    <property type="component" value="Unassembled WGS sequence"/>
</dbReference>
<feature type="compositionally biased region" description="Basic and acidic residues" evidence="2">
    <location>
        <begin position="795"/>
        <end position="806"/>
    </location>
</feature>
<keyword evidence="5" id="KW-0378">Hydrolase</keyword>
<evidence type="ECO:0000256" key="1">
    <source>
        <dbReference type="ARBA" id="ARBA00008779"/>
    </source>
</evidence>
<dbReference type="InterPro" id="IPR017850">
    <property type="entry name" value="Alkaline_phosphatase_core_sf"/>
</dbReference>
<name>A0AAJ3LHE1_9PSED</name>
<comment type="caution">
    <text evidence="6">The sequence shown here is derived from an EMBL/GenBank/DDBJ whole genome shotgun (WGS) entry which is preliminary data.</text>
</comment>
<dbReference type="CDD" id="cd16025">
    <property type="entry name" value="PAS_like"/>
    <property type="match status" value="1"/>
</dbReference>
<keyword evidence="8" id="KW-1185">Reference proteome</keyword>
<reference evidence="6 7" key="1">
    <citation type="submission" date="2020-04" db="EMBL/GenBank/DDBJ databases">
        <title>Molecular characterization of pseudomonads from Agaricus bisporus reveal novel blotch 2 pathogens in Western Europe.</title>
        <authorList>
            <person name="Taparia T."/>
            <person name="Krijger M."/>
            <person name="Haynes E."/>
            <person name="Elpinstone J.G."/>
            <person name="Noble R."/>
            <person name="Van Der Wolf J."/>
        </authorList>
    </citation>
    <scope>NUCLEOTIDE SEQUENCE [LARGE SCALE GENOMIC DNA]</scope>
    <source>
        <strain evidence="6 7">IPO3753</strain>
    </source>
</reference>
<dbReference type="Gene3D" id="3.40.720.10">
    <property type="entry name" value="Alkaline Phosphatase, subunit A"/>
    <property type="match status" value="1"/>
</dbReference>
<accession>A0AAJ3LHE1</accession>
<gene>
    <name evidence="6" type="ORF">HX826_15100</name>
    <name evidence="5" type="ORF">RCO22_18880</name>
</gene>
<dbReference type="InterPro" id="IPR050738">
    <property type="entry name" value="Sulfatase"/>
</dbReference>
<feature type="domain" description="Sulfatase N-terminal" evidence="4">
    <location>
        <begin position="69"/>
        <end position="483"/>
    </location>
</feature>
<sequence>MSRPGKPSVMLATALLGSVGSLTSQAASPTTAGASLPLPTPPFGGTIGETYKTSKSDFPQPVTPAKDAPNVLVILIDDLGFAGTSAYGGLTPTPNFDRLAEQGLRYNEMHNTALCSPTRAALLSGRNHHQVGMGGITEGATGFPGYNSVWEDNNAAIGQVLKDHGYTTAAFGKWHDTPDWETSAAGPFDRWPTGKGFGYFYGFQGGETSQFYPQLFENTVPVEPSKTPEQGYSFNEDLADHAINWLREQQSVAPKKPWFVYYAPGAMHAPHQVPASYIEPFKGKFDMGWDSYREMVFAQQKKLGIVPASAKLTPRPAELPAWETLSDDQKRLYSRQMEVFAGFLTQTDEQVGRVLDAVAKSPNADNTLVLLALGDNGASAEGGLNGTVNNMATQNGIPDDVPNMLKVIDELGSPKHENHFSVGWAWAVDTPFQWTKQVASHFGGTRSGFTVSWPARIKAHGEVRNQWHHVIDVAPTIYEAAGIKMPETFNGQKQVPLPGVSMLYSFNDAKAPTRHTTQYFEIMGNRAIYHDGWVAAARHGLPWELLGRKGDFENDKWELYDLSKDFSQADDLAAKNPAKLKQLQALFESEAKKYNVLPLDDRFVERGNVPDRPSLSRGREQFTFYPGTVRVPEGTAPNVKARSHTVEAVFEVDAKTEGVIVAQGGSAGYTLFVKDGHLVYENNFFGKERDQIKSPEKLPAGKVVAEFQYTHEDKTFGGGGTGVLLVNGKEVARARFAHVPPIRYSATESFDIGRDTGEAVSTDYEGPFPFTGSLEKVDITIQPQQLSPAAQQKTKKLERDAALATQ</sequence>
<evidence type="ECO:0000313" key="8">
    <source>
        <dbReference type="Proteomes" id="UP001224477"/>
    </source>
</evidence>
<evidence type="ECO:0000256" key="2">
    <source>
        <dbReference type="SAM" id="MobiDB-lite"/>
    </source>
</evidence>
<dbReference type="InterPro" id="IPR000917">
    <property type="entry name" value="Sulfatase_N"/>
</dbReference>
<evidence type="ECO:0000313" key="7">
    <source>
        <dbReference type="Proteomes" id="UP000546584"/>
    </source>
</evidence>
<evidence type="ECO:0000259" key="4">
    <source>
        <dbReference type="Pfam" id="PF00884"/>
    </source>
</evidence>
<proteinExistence type="inferred from homology"/>
<organism evidence="6 7">
    <name type="scientific">Pseudomonas yamanorum</name>
    <dbReference type="NCBI Taxonomy" id="515393"/>
    <lineage>
        <taxon>Bacteria</taxon>
        <taxon>Pseudomonadati</taxon>
        <taxon>Pseudomonadota</taxon>
        <taxon>Gammaproteobacteria</taxon>
        <taxon>Pseudomonadales</taxon>
        <taxon>Pseudomonadaceae</taxon>
        <taxon>Pseudomonas</taxon>
    </lineage>
</organism>